<keyword evidence="2 7" id="KW-0349">Heme</keyword>
<evidence type="ECO:0000256" key="3">
    <source>
        <dbReference type="ARBA" id="ARBA00022723"/>
    </source>
</evidence>
<dbReference type="EMBL" id="JACHJQ010000015">
    <property type="protein sequence ID" value="MBB4912631.1"/>
    <property type="molecule type" value="Genomic_DNA"/>
</dbReference>
<dbReference type="GO" id="GO:0016705">
    <property type="term" value="F:oxidoreductase activity, acting on paired donors, with incorporation or reduction of molecular oxygen"/>
    <property type="evidence" value="ECO:0007669"/>
    <property type="project" value="InterPro"/>
</dbReference>
<dbReference type="GO" id="GO:0004497">
    <property type="term" value="F:monooxygenase activity"/>
    <property type="evidence" value="ECO:0007669"/>
    <property type="project" value="UniProtKB-KW"/>
</dbReference>
<dbReference type="PANTHER" id="PTHR46696:SF6">
    <property type="entry name" value="P450, PUTATIVE (EUROFUNG)-RELATED"/>
    <property type="match status" value="1"/>
</dbReference>
<keyword evidence="5 7" id="KW-0408">Iron</keyword>
<dbReference type="PROSITE" id="PS00086">
    <property type="entry name" value="CYTOCHROME_P450"/>
    <property type="match status" value="1"/>
</dbReference>
<dbReference type="Proteomes" id="UP000520767">
    <property type="component" value="Unassembled WGS sequence"/>
</dbReference>
<dbReference type="Gene3D" id="1.10.630.10">
    <property type="entry name" value="Cytochrome P450"/>
    <property type="match status" value="1"/>
</dbReference>
<sequence length="370" mass="40503">MLRVADGRDARLVTRYADVRLVLSDRRFSRSSYTAGTLFARSTDSLPLATTDAPEHSRRRAAVARAFTARRVRALRPVVEELARHHACELAEGPAPADLVSGFAVPFAQRVMCRILGVPESDIARFRPLVDQMMSIDRYPAETVARSHAEFQGYFAGLVEETRAALDAGDRPDGLIADLLAPDNPARRLRDAEVVALSAGLLIAGYETTSNVLVASVYHLLDRPGLLAEVRAEPDRLAPVIEELLRFQTLNGTGGVPHVAIADVELSDVVVPAGSVVVPIPDAANRDPDVFAEPDELRPYREDNQHVGFGFGPHHCLGAELARLELRVGIGELLATLPGLRVAVAPGELRWRTDMFVRGLWELPVTWRRS</sequence>
<dbReference type="PANTHER" id="PTHR46696">
    <property type="entry name" value="P450, PUTATIVE (EUROFUNG)-RELATED"/>
    <property type="match status" value="1"/>
</dbReference>
<evidence type="ECO:0000313" key="9">
    <source>
        <dbReference type="Proteomes" id="UP000520767"/>
    </source>
</evidence>
<evidence type="ECO:0000256" key="2">
    <source>
        <dbReference type="ARBA" id="ARBA00022617"/>
    </source>
</evidence>
<keyword evidence="3 7" id="KW-0479">Metal-binding</keyword>
<evidence type="ECO:0000256" key="5">
    <source>
        <dbReference type="ARBA" id="ARBA00023004"/>
    </source>
</evidence>
<keyword evidence="9" id="KW-1185">Reference proteome</keyword>
<dbReference type="InterPro" id="IPR001128">
    <property type="entry name" value="Cyt_P450"/>
</dbReference>
<dbReference type="AlphaFoldDB" id="A0A7W7VJK3"/>
<dbReference type="Pfam" id="PF00067">
    <property type="entry name" value="p450"/>
    <property type="match status" value="1"/>
</dbReference>
<accession>A0A7W7VJK3</accession>
<evidence type="ECO:0000256" key="7">
    <source>
        <dbReference type="RuleBase" id="RU000461"/>
    </source>
</evidence>
<keyword evidence="6 7" id="KW-0503">Monooxygenase</keyword>
<keyword evidence="4 7" id="KW-0560">Oxidoreductase</keyword>
<reference evidence="8 9" key="1">
    <citation type="submission" date="2020-08" db="EMBL/GenBank/DDBJ databases">
        <title>Genomic Encyclopedia of Type Strains, Phase III (KMG-III): the genomes of soil and plant-associated and newly described type strains.</title>
        <authorList>
            <person name="Whitman W."/>
        </authorList>
    </citation>
    <scope>NUCLEOTIDE SEQUENCE [LARGE SCALE GENOMIC DNA]</scope>
    <source>
        <strain evidence="8 9">CECT 8960</strain>
    </source>
</reference>
<dbReference type="InterPro" id="IPR017972">
    <property type="entry name" value="Cyt_P450_CS"/>
</dbReference>
<dbReference type="SUPFAM" id="SSF48264">
    <property type="entry name" value="Cytochrome P450"/>
    <property type="match status" value="1"/>
</dbReference>
<evidence type="ECO:0000256" key="4">
    <source>
        <dbReference type="ARBA" id="ARBA00023002"/>
    </source>
</evidence>
<comment type="caution">
    <text evidence="8">The sequence shown here is derived from an EMBL/GenBank/DDBJ whole genome shotgun (WGS) entry which is preliminary data.</text>
</comment>
<dbReference type="FunFam" id="1.10.630.10:FF:000018">
    <property type="entry name" value="Cytochrome P450 monooxygenase"/>
    <property type="match status" value="1"/>
</dbReference>
<evidence type="ECO:0000256" key="1">
    <source>
        <dbReference type="ARBA" id="ARBA00010617"/>
    </source>
</evidence>
<evidence type="ECO:0000313" key="8">
    <source>
        <dbReference type="EMBL" id="MBB4912631.1"/>
    </source>
</evidence>
<dbReference type="PRINTS" id="PR00359">
    <property type="entry name" value="BP450"/>
</dbReference>
<dbReference type="InterPro" id="IPR002397">
    <property type="entry name" value="Cyt_P450_B"/>
</dbReference>
<name>A0A7W7VJK3_9PSEU</name>
<dbReference type="GO" id="GO:0005506">
    <property type="term" value="F:iron ion binding"/>
    <property type="evidence" value="ECO:0007669"/>
    <property type="project" value="InterPro"/>
</dbReference>
<organism evidence="8 9">
    <name type="scientific">Actinophytocola algeriensis</name>
    <dbReference type="NCBI Taxonomy" id="1768010"/>
    <lineage>
        <taxon>Bacteria</taxon>
        <taxon>Bacillati</taxon>
        <taxon>Actinomycetota</taxon>
        <taxon>Actinomycetes</taxon>
        <taxon>Pseudonocardiales</taxon>
        <taxon>Pseudonocardiaceae</taxon>
    </lineage>
</organism>
<dbReference type="RefSeq" id="WP_184816617.1">
    <property type="nucleotide sequence ID" value="NZ_JACHJQ010000015.1"/>
</dbReference>
<protein>
    <submittedName>
        <fullName evidence="8">Cytochrome P450</fullName>
    </submittedName>
</protein>
<dbReference type="GO" id="GO:0020037">
    <property type="term" value="F:heme binding"/>
    <property type="evidence" value="ECO:0007669"/>
    <property type="project" value="InterPro"/>
</dbReference>
<dbReference type="PRINTS" id="PR00385">
    <property type="entry name" value="P450"/>
</dbReference>
<evidence type="ECO:0000256" key="6">
    <source>
        <dbReference type="ARBA" id="ARBA00023033"/>
    </source>
</evidence>
<gene>
    <name evidence="8" type="ORF">FHR82_008903</name>
</gene>
<proteinExistence type="inferred from homology"/>
<dbReference type="InterPro" id="IPR036396">
    <property type="entry name" value="Cyt_P450_sf"/>
</dbReference>
<comment type="similarity">
    <text evidence="1 7">Belongs to the cytochrome P450 family.</text>
</comment>